<dbReference type="EMBL" id="LK028585">
    <property type="protein sequence ID" value="CDS21983.1"/>
    <property type="molecule type" value="Genomic_DNA"/>
</dbReference>
<sequence>MTLMSIFVVALAPSTNQHISFALQLRVACPPSITPSRANHENDDEEQQFYHEHDHPHGLPHCGTTIDDHLYGISHCGTTHDDHALFSPHCEPCMTPVHGAHFHGYEHGQLANFISLTVPSLPLMFTCLPSCVAFYNLLIVSTRSAWCLRSTYFWYYVHTCCTPPSHS</sequence>
<organism evidence="1">
    <name type="scientific">Echinococcus granulosus</name>
    <name type="common">Hydatid tapeworm</name>
    <dbReference type="NCBI Taxonomy" id="6210"/>
    <lineage>
        <taxon>Eukaryota</taxon>
        <taxon>Metazoa</taxon>
        <taxon>Spiralia</taxon>
        <taxon>Lophotrochozoa</taxon>
        <taxon>Platyhelminthes</taxon>
        <taxon>Cestoda</taxon>
        <taxon>Eucestoda</taxon>
        <taxon>Cyclophyllidea</taxon>
        <taxon>Taeniidae</taxon>
        <taxon>Echinococcus</taxon>
        <taxon>Echinococcus granulosus group</taxon>
    </lineage>
</organism>
<name>A0A068WU20_ECHGR</name>
<evidence type="ECO:0000313" key="3">
    <source>
        <dbReference type="WBParaSite" id="EgrG_002024100"/>
    </source>
</evidence>
<dbReference type="AlphaFoldDB" id="A0A068WU20"/>
<dbReference type="Proteomes" id="UP000492820">
    <property type="component" value="Unassembled WGS sequence"/>
</dbReference>
<reference evidence="3" key="3">
    <citation type="submission" date="2020-10" db="UniProtKB">
        <authorList>
            <consortium name="WormBaseParasite"/>
        </authorList>
    </citation>
    <scope>IDENTIFICATION</scope>
</reference>
<proteinExistence type="predicted"/>
<dbReference type="OrthoDB" id="10478673at2759"/>
<accession>A0A068WU20</accession>
<dbReference type="WBParaSite" id="EgrG_002024100">
    <property type="protein sequence ID" value="EgrG_002024100"/>
    <property type="gene ID" value="EgrG_002024100"/>
</dbReference>
<evidence type="ECO:0000313" key="2">
    <source>
        <dbReference type="Proteomes" id="UP000492820"/>
    </source>
</evidence>
<evidence type="ECO:0000313" key="1">
    <source>
        <dbReference type="EMBL" id="CDS21983.1"/>
    </source>
</evidence>
<reference evidence="1 2" key="1">
    <citation type="journal article" date="2013" name="Nature">
        <title>The genomes of four tapeworm species reveal adaptations to parasitism.</title>
        <authorList>
            <person name="Tsai I.J."/>
            <person name="Zarowiecki M."/>
            <person name="Holroyd N."/>
            <person name="Garciarrubio A."/>
            <person name="Sanchez-Flores A."/>
            <person name="Brooks K.L."/>
            <person name="Tracey A."/>
            <person name="Bobes R.J."/>
            <person name="Fragoso G."/>
            <person name="Sciutto E."/>
            <person name="Aslett M."/>
            <person name="Beasley H."/>
            <person name="Bennett H.M."/>
            <person name="Cai J."/>
            <person name="Camicia F."/>
            <person name="Clark R."/>
            <person name="Cucher M."/>
            <person name="De Silva N."/>
            <person name="Day T.A."/>
            <person name="Deplazes P."/>
            <person name="Estrada K."/>
            <person name="Fernandez C."/>
            <person name="Holland P.W."/>
            <person name="Hou J."/>
            <person name="Hu S."/>
            <person name="Huckvale T."/>
            <person name="Hung S.S."/>
            <person name="Kamenetzky L."/>
            <person name="Keane J.A."/>
            <person name="Kiss F."/>
            <person name="Koziol U."/>
            <person name="Lambert O."/>
            <person name="Liu K."/>
            <person name="Luo X."/>
            <person name="Luo Y."/>
            <person name="Macchiaroli N."/>
            <person name="Nichol S."/>
            <person name="Paps J."/>
            <person name="Parkinson J."/>
            <person name="Pouchkina-Stantcheva N."/>
            <person name="Riddiford N."/>
            <person name="Rosenzvit M."/>
            <person name="Salinas G."/>
            <person name="Wasmuth J.D."/>
            <person name="Zamanian M."/>
            <person name="Zheng Y."/>
            <person name="Cai X."/>
            <person name="Soberon X."/>
            <person name="Olson P.D."/>
            <person name="Laclette J.P."/>
            <person name="Brehm K."/>
            <person name="Berriman M."/>
            <person name="Garciarrubio A."/>
            <person name="Bobes R.J."/>
            <person name="Fragoso G."/>
            <person name="Sanchez-Flores A."/>
            <person name="Estrada K."/>
            <person name="Cevallos M.A."/>
            <person name="Morett E."/>
            <person name="Gonzalez V."/>
            <person name="Portillo T."/>
            <person name="Ochoa-Leyva A."/>
            <person name="Jose M.V."/>
            <person name="Sciutto E."/>
            <person name="Landa A."/>
            <person name="Jimenez L."/>
            <person name="Valdes V."/>
            <person name="Carrero J.C."/>
            <person name="Larralde C."/>
            <person name="Morales-Montor J."/>
            <person name="Limon-Lason J."/>
            <person name="Soberon X."/>
            <person name="Laclette J.P."/>
        </authorList>
    </citation>
    <scope>NUCLEOTIDE SEQUENCE [LARGE SCALE GENOMIC DNA]</scope>
</reference>
<gene>
    <name evidence="1" type="ORF">EgrG_002024100</name>
</gene>
<protein>
    <submittedName>
        <fullName evidence="3">Secreted protein</fullName>
    </submittedName>
</protein>
<reference evidence="1" key="2">
    <citation type="submission" date="2014-06" db="EMBL/GenBank/DDBJ databases">
        <authorList>
            <person name="Aslett M."/>
        </authorList>
    </citation>
    <scope>NUCLEOTIDE SEQUENCE</scope>
</reference>